<feature type="transmembrane region" description="Helical" evidence="1">
    <location>
        <begin position="84"/>
        <end position="105"/>
    </location>
</feature>
<evidence type="ECO:0000313" key="4">
    <source>
        <dbReference type="EMBL" id="MFC3199872.1"/>
    </source>
</evidence>
<keyword evidence="1" id="KW-0812">Transmembrane</keyword>
<dbReference type="InterPro" id="IPR032508">
    <property type="entry name" value="FecR_C"/>
</dbReference>
<evidence type="ECO:0000313" key="5">
    <source>
        <dbReference type="Proteomes" id="UP001595526"/>
    </source>
</evidence>
<dbReference type="RefSeq" id="WP_379025916.1">
    <property type="nucleotide sequence ID" value="NZ_JBHRTA010000061.1"/>
</dbReference>
<dbReference type="Gene3D" id="2.60.120.1440">
    <property type="match status" value="1"/>
</dbReference>
<dbReference type="PANTHER" id="PTHR30273">
    <property type="entry name" value="PERIPLASMIC SIGNAL SENSOR AND SIGMA FACTOR ACTIVATOR FECR-RELATED"/>
    <property type="match status" value="1"/>
</dbReference>
<evidence type="ECO:0000259" key="2">
    <source>
        <dbReference type="Pfam" id="PF04773"/>
    </source>
</evidence>
<comment type="caution">
    <text evidence="4">The sequence shown here is derived from an EMBL/GenBank/DDBJ whole genome shotgun (WGS) entry which is preliminary data.</text>
</comment>
<dbReference type="Proteomes" id="UP001595526">
    <property type="component" value="Unassembled WGS sequence"/>
</dbReference>
<dbReference type="InterPro" id="IPR006860">
    <property type="entry name" value="FecR"/>
</dbReference>
<dbReference type="Pfam" id="PF16344">
    <property type="entry name" value="FecR_C"/>
    <property type="match status" value="1"/>
</dbReference>
<sequence>MQRIDALFRKFLTGHCSPEEAERLIDFFSGPEGDAEIVRLIEQELDSLQGGRKGSKVPFATTDNLEKLRGMIGAPKRKPIVYRLWPYAAAVVLALAVGIWGWPWLNEGNHQELAVTTIAPGGNRATLTLADGRTVALSEAQNGIKVGNEVVYTDGTAVEGAGAIAQKGGGTVWMSLATPRGGTYQVTLPDGSRVWLNAASTLKYPSRFDGAERVVELDGEGYFEVEKDSRRPFRVVNERQEVVVLGTAFNIASYRDEEETRTTLVEGKVSVSSNLFGEPVSVVLSPSEQARLVGGRLTKNMADVTTDVAWRDGLFAFRSEKLGDIMRQVARWYDVEVVFEGDIANRSFSGTVSRYAHIHEMLETLALTDRVRFVLNGKTIVVKSK</sequence>
<dbReference type="PANTHER" id="PTHR30273:SF2">
    <property type="entry name" value="PROTEIN FECR"/>
    <property type="match status" value="1"/>
</dbReference>
<dbReference type="Pfam" id="PF04773">
    <property type="entry name" value="FecR"/>
    <property type="match status" value="1"/>
</dbReference>
<proteinExistence type="predicted"/>
<dbReference type="Gene3D" id="3.55.50.30">
    <property type="match status" value="1"/>
</dbReference>
<keyword evidence="1" id="KW-0472">Membrane</keyword>
<feature type="domain" description="Protein FecR C-terminal" evidence="3">
    <location>
        <begin position="315"/>
        <end position="382"/>
    </location>
</feature>
<dbReference type="InterPro" id="IPR012373">
    <property type="entry name" value="Ferrdict_sens_TM"/>
</dbReference>
<accession>A0ABV7JX97</accession>
<evidence type="ECO:0000259" key="3">
    <source>
        <dbReference type="Pfam" id="PF16344"/>
    </source>
</evidence>
<gene>
    <name evidence="4" type="ORF">ACFOET_19795</name>
</gene>
<reference evidence="5" key="1">
    <citation type="journal article" date="2019" name="Int. J. Syst. Evol. Microbiol.">
        <title>The Global Catalogue of Microorganisms (GCM) 10K type strain sequencing project: providing services to taxonomists for standard genome sequencing and annotation.</title>
        <authorList>
            <consortium name="The Broad Institute Genomics Platform"/>
            <consortium name="The Broad Institute Genome Sequencing Center for Infectious Disease"/>
            <person name="Wu L."/>
            <person name="Ma J."/>
        </authorList>
    </citation>
    <scope>NUCLEOTIDE SEQUENCE [LARGE SCALE GENOMIC DNA]</scope>
    <source>
        <strain evidence="5">KCTC 52416</strain>
    </source>
</reference>
<name>A0ABV7JX97_9SPHI</name>
<evidence type="ECO:0000256" key="1">
    <source>
        <dbReference type="SAM" id="Phobius"/>
    </source>
</evidence>
<feature type="domain" description="FecR protein" evidence="2">
    <location>
        <begin position="176"/>
        <end position="269"/>
    </location>
</feature>
<dbReference type="PIRSF" id="PIRSF018266">
    <property type="entry name" value="FecR"/>
    <property type="match status" value="1"/>
</dbReference>
<keyword evidence="5" id="KW-1185">Reference proteome</keyword>
<organism evidence="4 5">
    <name type="scientific">Parapedobacter deserti</name>
    <dbReference type="NCBI Taxonomy" id="1912957"/>
    <lineage>
        <taxon>Bacteria</taxon>
        <taxon>Pseudomonadati</taxon>
        <taxon>Bacteroidota</taxon>
        <taxon>Sphingobacteriia</taxon>
        <taxon>Sphingobacteriales</taxon>
        <taxon>Sphingobacteriaceae</taxon>
        <taxon>Parapedobacter</taxon>
    </lineage>
</organism>
<protein>
    <submittedName>
        <fullName evidence="4">FecR family protein</fullName>
    </submittedName>
</protein>
<keyword evidence="1" id="KW-1133">Transmembrane helix</keyword>
<dbReference type="EMBL" id="JBHRTA010000061">
    <property type="protein sequence ID" value="MFC3199872.1"/>
    <property type="molecule type" value="Genomic_DNA"/>
</dbReference>